<dbReference type="InterPro" id="IPR032403">
    <property type="entry name" value="Exo84_C"/>
</dbReference>
<organism evidence="6 7">
    <name type="scientific">Salvia divinorum</name>
    <name type="common">Maria pastora</name>
    <name type="synonym">Diviner's sage</name>
    <dbReference type="NCBI Taxonomy" id="28513"/>
    <lineage>
        <taxon>Eukaryota</taxon>
        <taxon>Viridiplantae</taxon>
        <taxon>Streptophyta</taxon>
        <taxon>Embryophyta</taxon>
        <taxon>Tracheophyta</taxon>
        <taxon>Spermatophyta</taxon>
        <taxon>Magnoliopsida</taxon>
        <taxon>eudicotyledons</taxon>
        <taxon>Gunneridae</taxon>
        <taxon>Pentapetalae</taxon>
        <taxon>asterids</taxon>
        <taxon>lamiids</taxon>
        <taxon>Lamiales</taxon>
        <taxon>Lamiaceae</taxon>
        <taxon>Nepetoideae</taxon>
        <taxon>Mentheae</taxon>
        <taxon>Salviinae</taxon>
        <taxon>Salvia</taxon>
        <taxon>Salvia subgen. Calosphace</taxon>
    </lineage>
</organism>
<evidence type="ECO:0000256" key="1">
    <source>
        <dbReference type="ARBA" id="ARBA00007210"/>
    </source>
</evidence>
<dbReference type="PANTHER" id="PTHR21426">
    <property type="entry name" value="EXOCYST COMPLEX COMPONENT 8"/>
    <property type="match status" value="1"/>
</dbReference>
<dbReference type="Proteomes" id="UP001567538">
    <property type="component" value="Unassembled WGS sequence"/>
</dbReference>
<dbReference type="PANTHER" id="PTHR21426:SF15">
    <property type="entry name" value="EXOCYST COMPLEX COMPONENT EXO84A"/>
    <property type="match status" value="1"/>
</dbReference>
<dbReference type="Pfam" id="PF16528">
    <property type="entry name" value="Exo84_C"/>
    <property type="match status" value="1"/>
</dbReference>
<evidence type="ECO:0000256" key="2">
    <source>
        <dbReference type="ARBA" id="ARBA00022448"/>
    </source>
</evidence>
<protein>
    <submittedName>
        <fullName evidence="6">Exocyst complex component EXO84A-like</fullName>
    </submittedName>
</protein>
<dbReference type="SUPFAM" id="SSF74788">
    <property type="entry name" value="Cullin repeat-like"/>
    <property type="match status" value="1"/>
</dbReference>
<feature type="compositionally biased region" description="Low complexity" evidence="4">
    <location>
        <begin position="737"/>
        <end position="756"/>
    </location>
</feature>
<name>A0ABD1IMK8_SALDI</name>
<dbReference type="InterPro" id="IPR016159">
    <property type="entry name" value="Cullin_repeat-like_dom_sf"/>
</dbReference>
<comment type="similarity">
    <text evidence="1">Belongs to the EXO84 family.</text>
</comment>
<gene>
    <name evidence="6" type="ORF">AAHA92_01344</name>
</gene>
<comment type="caution">
    <text evidence="6">The sequence shown here is derived from an EMBL/GenBank/DDBJ whole genome shotgun (WGS) entry which is preliminary data.</text>
</comment>
<feature type="region of interest" description="Disordered" evidence="4">
    <location>
        <begin position="515"/>
        <end position="540"/>
    </location>
</feature>
<dbReference type="EMBL" id="JBEAFC010000001">
    <property type="protein sequence ID" value="KAL1569931.1"/>
    <property type="molecule type" value="Genomic_DNA"/>
</dbReference>
<proteinExistence type="inferred from homology"/>
<evidence type="ECO:0000256" key="4">
    <source>
        <dbReference type="SAM" id="MobiDB-lite"/>
    </source>
</evidence>
<dbReference type="GO" id="GO:0006887">
    <property type="term" value="P:exocytosis"/>
    <property type="evidence" value="ECO:0007669"/>
    <property type="project" value="UniProtKB-KW"/>
</dbReference>
<evidence type="ECO:0000256" key="3">
    <source>
        <dbReference type="ARBA" id="ARBA00022483"/>
    </source>
</evidence>
<dbReference type="AlphaFoldDB" id="A0ABD1IMK8"/>
<keyword evidence="7" id="KW-1185">Reference proteome</keyword>
<dbReference type="InterPro" id="IPR042560">
    <property type="entry name" value="Exo84_C_2"/>
</dbReference>
<evidence type="ECO:0000259" key="5">
    <source>
        <dbReference type="Pfam" id="PF16528"/>
    </source>
</evidence>
<dbReference type="Pfam" id="PF08700">
    <property type="entry name" value="VPS51_Exo84_N"/>
    <property type="match status" value="1"/>
</dbReference>
<evidence type="ECO:0000313" key="6">
    <source>
        <dbReference type="EMBL" id="KAL1569931.1"/>
    </source>
</evidence>
<accession>A0ABD1IMK8</accession>
<evidence type="ECO:0000313" key="7">
    <source>
        <dbReference type="Proteomes" id="UP001567538"/>
    </source>
</evidence>
<dbReference type="InterPro" id="IPR033961">
    <property type="entry name" value="Exo84"/>
</dbReference>
<feature type="compositionally biased region" description="Basic and acidic residues" evidence="4">
    <location>
        <begin position="516"/>
        <end position="536"/>
    </location>
</feature>
<keyword evidence="3" id="KW-0268">Exocytosis</keyword>
<feature type="region of interest" description="Disordered" evidence="4">
    <location>
        <begin position="733"/>
        <end position="756"/>
    </location>
</feature>
<keyword evidence="2" id="KW-0813">Transport</keyword>
<dbReference type="Gene3D" id="1.20.58.1220">
    <property type="entry name" value="Exo84p, C-terminal helical domain"/>
    <property type="match status" value="1"/>
</dbReference>
<reference evidence="6 7" key="1">
    <citation type="submission" date="2024-06" db="EMBL/GenBank/DDBJ databases">
        <title>A chromosome level genome sequence of Diviner's sage (Salvia divinorum).</title>
        <authorList>
            <person name="Ford S.A."/>
            <person name="Ro D.-K."/>
            <person name="Ness R.W."/>
            <person name="Phillips M.A."/>
        </authorList>
    </citation>
    <scope>NUCLEOTIDE SEQUENCE [LARGE SCALE GENOMIC DNA]</scope>
    <source>
        <strain evidence="6">SAF-2024a</strain>
        <tissue evidence="6">Leaf</tissue>
    </source>
</reference>
<feature type="domain" description="Exocyst component Exo84 C-terminal" evidence="5">
    <location>
        <begin position="142"/>
        <end position="351"/>
    </location>
</feature>
<sequence>MAFSSMQGSIDFDAEMTLSDKLKVFKSNNFNPQSYFHSNSGGTTEKDIRQLCMHLERLKKASAEEMRKSVYANYASFIRTSREISDLEGELVSLKNLLSSRANIIHGIADGVRIESLPDGTDHAREAADLEFEDSEPPKYDKWLSQFMEKIEVLLAERRIDEALAILDEGEVLVEEARETKSMTIKAILSLEHSIMVNRQKLADQLADATCQASTNGFELRAAVQSMKKIGDGPRAHTLLLKSHQQKLHRNMQSLQPSSTTYGPAYTTALAHLVFSTIAQASNDSLTIFDDEPAFTSELVTWAVNQTLAFAQLIKRNVVATPAASGCLRIVAECIHICLGHSLLLEDRGLALWPTVLNFFKPFLEQALTTTLKKIDLCTAALAASEDWSLCHSPIAGRSWGSASASMVTSHQKLSNTAHRFHTMIQELCEDIGSLEILHLSEQALEGVLQSFNAYVSLLVNALPSSMDADNLEGSGRRIVGMAETETQQVALLANAVLLADELLPRATIKLCSTIRGDDPQQRDPDRKNRPPEQRELKKRLQRSVEQLRDSFCRQHALELIVTEDGGVHLSAEMYISMDENKEEPEWFPSPIYQELFAKLTRLGSIASDVFVGRERFATILLMRLTETVILWFSEDQNFWDEIEGAQRPLGPLGLQQFYLDMEFVILFASQGRYLSRNLHQVMKNVIARAIEAVKANNIDPYSVLPEDEWFADVAQIAIKMLLGQANFDNPDHDITSPTASMSARSVSSVHSHGSQ</sequence>